<dbReference type="EMBL" id="CP108318">
    <property type="protein sequence ID" value="WTW59271.1"/>
    <property type="molecule type" value="Genomic_DNA"/>
</dbReference>
<organism evidence="2">
    <name type="scientific">Streptomyces sp. NBC_00003</name>
    <dbReference type="NCBI Taxonomy" id="2903608"/>
    <lineage>
        <taxon>Bacteria</taxon>
        <taxon>Bacillati</taxon>
        <taxon>Actinomycetota</taxon>
        <taxon>Actinomycetes</taxon>
        <taxon>Kitasatosporales</taxon>
        <taxon>Streptomycetaceae</taxon>
        <taxon>Streptomyces</taxon>
    </lineage>
</organism>
<evidence type="ECO:0000259" key="1">
    <source>
        <dbReference type="Pfam" id="PF24740"/>
    </source>
</evidence>
<sequence length="169" mass="18460">MPRAWTGACRCTTRLEELIDGRADSTAEYAGSAYYAALQIVIAHNASDADTLGSYRSPVTLFSALDDALSAAGVPADLLAFQYIYSSPPSEIGFRIPPEGSPEIGCWPLAIAGQAVDAYRAVLDRIDLDLRYDLEELIKARDSWSSDWNEGRGAWWWAEDGSLFFSIVG</sequence>
<protein>
    <recommendedName>
        <fullName evidence="1">DUF7691 domain-containing protein</fullName>
    </recommendedName>
</protein>
<gene>
    <name evidence="2" type="ORF">OG549_00605</name>
</gene>
<feature type="domain" description="DUF7691" evidence="1">
    <location>
        <begin position="14"/>
        <end position="166"/>
    </location>
</feature>
<evidence type="ECO:0000313" key="2">
    <source>
        <dbReference type="EMBL" id="WTW59271.1"/>
    </source>
</evidence>
<dbReference type="InterPro" id="IPR056108">
    <property type="entry name" value="DUF7691"/>
</dbReference>
<proteinExistence type="predicted"/>
<accession>A0AAU2UVY0</accession>
<dbReference type="AlphaFoldDB" id="A0AAU2UVY0"/>
<reference evidence="2" key="1">
    <citation type="submission" date="2022-10" db="EMBL/GenBank/DDBJ databases">
        <title>The complete genomes of actinobacterial strains from the NBC collection.</title>
        <authorList>
            <person name="Joergensen T.S."/>
            <person name="Alvarez Arevalo M."/>
            <person name="Sterndorff E.B."/>
            <person name="Faurdal D."/>
            <person name="Vuksanovic O."/>
            <person name="Mourched A.-S."/>
            <person name="Charusanti P."/>
            <person name="Shaw S."/>
            <person name="Blin K."/>
            <person name="Weber T."/>
        </authorList>
    </citation>
    <scope>NUCLEOTIDE SEQUENCE</scope>
    <source>
        <strain evidence="2">NBC_00003</strain>
    </source>
</reference>
<dbReference type="Pfam" id="PF24740">
    <property type="entry name" value="DUF7691"/>
    <property type="match status" value="1"/>
</dbReference>
<name>A0AAU2UVY0_9ACTN</name>